<sequence length="123" mass="14401">MYKTFNQMPIWKQAMNISMKVFKLSDKLPRKEDYGLTSQVRRSANSIGANIAEGFGRKHLKDKKNFYIFARGSVNETIHHLIYGVNIGYFNEDTVDKLIQEIKCLIYEINKVVKTLENWKPKI</sequence>
<dbReference type="STRING" id="1121301.SAMN02745912_00373"/>
<dbReference type="Pfam" id="PF05635">
    <property type="entry name" value="23S_rRNA_IVP"/>
    <property type="match status" value="1"/>
</dbReference>
<dbReference type="PANTHER" id="PTHR38471:SF2">
    <property type="entry name" value="FOUR HELIX BUNDLE PROTEIN"/>
    <property type="match status" value="1"/>
</dbReference>
<dbReference type="Proteomes" id="UP000184465">
    <property type="component" value="Unassembled WGS sequence"/>
</dbReference>
<dbReference type="CDD" id="cd16377">
    <property type="entry name" value="23S_rRNA_IVP_like"/>
    <property type="match status" value="1"/>
</dbReference>
<proteinExistence type="predicted"/>
<organism evidence="1 2">
    <name type="scientific">Paramaledivibacter caminithermalis (strain DSM 15212 / CIP 107654 / DViRD3)</name>
    <name type="common">Clostridium caminithermale</name>
    <dbReference type="NCBI Taxonomy" id="1121301"/>
    <lineage>
        <taxon>Bacteria</taxon>
        <taxon>Bacillati</taxon>
        <taxon>Bacillota</taxon>
        <taxon>Clostridia</taxon>
        <taxon>Peptostreptococcales</taxon>
        <taxon>Caminicellaceae</taxon>
        <taxon>Paramaledivibacter</taxon>
    </lineage>
</organism>
<dbReference type="InterPro" id="IPR036583">
    <property type="entry name" value="23S_rRNA_IVS_sf"/>
</dbReference>
<evidence type="ECO:0000313" key="2">
    <source>
        <dbReference type="Proteomes" id="UP000184465"/>
    </source>
</evidence>
<name>A0A1M6KF95_PARC5</name>
<dbReference type="OrthoDB" id="160990at2"/>
<dbReference type="RefSeq" id="WP_073146688.1">
    <property type="nucleotide sequence ID" value="NZ_FRAG01000003.1"/>
</dbReference>
<dbReference type="Gene3D" id="1.20.1440.60">
    <property type="entry name" value="23S rRNA-intervening sequence"/>
    <property type="match status" value="1"/>
</dbReference>
<protein>
    <submittedName>
        <fullName evidence="1">Four helix bundle protein</fullName>
    </submittedName>
</protein>
<keyword evidence="2" id="KW-1185">Reference proteome</keyword>
<dbReference type="NCBIfam" id="TIGR02436">
    <property type="entry name" value="four helix bundle protein"/>
    <property type="match status" value="1"/>
</dbReference>
<dbReference type="EMBL" id="FRAG01000003">
    <property type="protein sequence ID" value="SHJ57665.1"/>
    <property type="molecule type" value="Genomic_DNA"/>
</dbReference>
<evidence type="ECO:0000313" key="1">
    <source>
        <dbReference type="EMBL" id="SHJ57665.1"/>
    </source>
</evidence>
<accession>A0A1M6KF95</accession>
<dbReference type="InterPro" id="IPR012657">
    <property type="entry name" value="23S_rRNA-intervening_sequence"/>
</dbReference>
<reference evidence="1 2" key="1">
    <citation type="submission" date="2016-11" db="EMBL/GenBank/DDBJ databases">
        <authorList>
            <person name="Jaros S."/>
            <person name="Januszkiewicz K."/>
            <person name="Wedrychowicz H."/>
        </authorList>
    </citation>
    <scope>NUCLEOTIDE SEQUENCE [LARGE SCALE GENOMIC DNA]</scope>
    <source>
        <strain evidence="1 2">DSM 15212</strain>
    </source>
</reference>
<dbReference type="AlphaFoldDB" id="A0A1M6KF95"/>
<dbReference type="PANTHER" id="PTHR38471">
    <property type="entry name" value="FOUR HELIX BUNDLE PROTEIN"/>
    <property type="match status" value="1"/>
</dbReference>
<gene>
    <name evidence="1" type="ORF">SAMN02745912_00373</name>
</gene>
<dbReference type="SUPFAM" id="SSF158446">
    <property type="entry name" value="IVS-encoded protein-like"/>
    <property type="match status" value="1"/>
</dbReference>